<proteinExistence type="predicted"/>
<accession>A0A5J4RDR0</accession>
<name>A0A5J4RDR0_9ZZZZ</name>
<dbReference type="Pfam" id="PF06056">
    <property type="entry name" value="Terminase_5"/>
    <property type="match status" value="1"/>
</dbReference>
<dbReference type="EMBL" id="SNRY01001347">
    <property type="protein sequence ID" value="KAA6331634.1"/>
    <property type="molecule type" value="Genomic_DNA"/>
</dbReference>
<dbReference type="Gene3D" id="1.10.10.60">
    <property type="entry name" value="Homeodomain-like"/>
    <property type="match status" value="1"/>
</dbReference>
<comment type="caution">
    <text evidence="2">The sequence shown here is derived from an EMBL/GenBank/DDBJ whole genome shotgun (WGS) entry which is preliminary data.</text>
</comment>
<gene>
    <name evidence="2" type="ORF">EZS27_019784</name>
</gene>
<feature type="domain" description="Terminase ATPase subunit N-terminal" evidence="1">
    <location>
        <begin position="13"/>
        <end position="50"/>
    </location>
</feature>
<evidence type="ECO:0000259" key="1">
    <source>
        <dbReference type="Pfam" id="PF06056"/>
    </source>
</evidence>
<sequence>MSTKKELAVKKELAKLYYMQGESQRIIASKIGVSEITLSKWVQKEGWREKRAGANITRPELINKLLLSINTIIEKANESDKPDAFTGMADKLSKIASAIEKLDKKANVVDAIDAYIAFERWLEEQMTADKDVAAEFVKKVNYYHDRYINEQFNAAK</sequence>
<organism evidence="2">
    <name type="scientific">termite gut metagenome</name>
    <dbReference type="NCBI Taxonomy" id="433724"/>
    <lineage>
        <taxon>unclassified sequences</taxon>
        <taxon>metagenomes</taxon>
        <taxon>organismal metagenomes</taxon>
    </lineage>
</organism>
<evidence type="ECO:0000313" key="2">
    <source>
        <dbReference type="EMBL" id="KAA6331634.1"/>
    </source>
</evidence>
<protein>
    <recommendedName>
        <fullName evidence="1">Terminase ATPase subunit N-terminal domain-containing protein</fullName>
    </recommendedName>
</protein>
<dbReference type="AlphaFoldDB" id="A0A5J4RDR0"/>
<reference evidence="2" key="1">
    <citation type="submission" date="2019-03" db="EMBL/GenBank/DDBJ databases">
        <title>Single cell metagenomics reveals metabolic interactions within the superorganism composed of flagellate Streblomastix strix and complex community of Bacteroidetes bacteria on its surface.</title>
        <authorList>
            <person name="Treitli S.C."/>
            <person name="Kolisko M."/>
            <person name="Husnik F."/>
            <person name="Keeling P."/>
            <person name="Hampl V."/>
        </authorList>
    </citation>
    <scope>NUCLEOTIDE SEQUENCE</scope>
    <source>
        <strain evidence="2">STM</strain>
    </source>
</reference>
<dbReference type="InterPro" id="IPR010332">
    <property type="entry name" value="ATPase_terminase-su_N"/>
</dbReference>